<name>A0ACD4B8C6_MICMQ</name>
<gene>
    <name evidence="1" type="ORF">NMQ05_04195</name>
</gene>
<organism evidence="1 2">
    <name type="scientific">Microbacterium maritypicum</name>
    <name type="common">Microbacterium liquefaciens</name>
    <dbReference type="NCBI Taxonomy" id="33918"/>
    <lineage>
        <taxon>Bacteria</taxon>
        <taxon>Bacillati</taxon>
        <taxon>Actinomycetota</taxon>
        <taxon>Actinomycetes</taxon>
        <taxon>Micrococcales</taxon>
        <taxon>Microbacteriaceae</taxon>
        <taxon>Microbacterium</taxon>
    </lineage>
</organism>
<evidence type="ECO:0000313" key="1">
    <source>
        <dbReference type="EMBL" id="UTT53788.1"/>
    </source>
</evidence>
<evidence type="ECO:0000313" key="2">
    <source>
        <dbReference type="Proteomes" id="UP001060245"/>
    </source>
</evidence>
<reference evidence="1" key="1">
    <citation type="submission" date="2022-07" db="EMBL/GenBank/DDBJ databases">
        <title>Complete genome of DND4.</title>
        <authorList>
            <person name="Cao G."/>
        </authorList>
    </citation>
    <scope>NUCLEOTIDE SEQUENCE</scope>
    <source>
        <strain evidence="1">DND4</strain>
    </source>
</reference>
<sequence length="208" mass="22852">MLTDTEIYTAELRMWRERFEQHLDQVPQLLETLRDGVNPLKAAGLSERVSGGGGEAPLPFRADPMDDCDDVWAALVEYIGEVAERLQEPAPGATGASWGVQGNVRGIGAGVSGDRAYKAGFVLIAWVIDRAEKVRDLRLVDSEQHLFGLIRKLVKRYVDAPPIERPAHRRFCSVCGERAVLTDWVLGDAGEASCRVCGATYENEGVVE</sequence>
<dbReference type="EMBL" id="CP101471">
    <property type="protein sequence ID" value="UTT53788.1"/>
    <property type="molecule type" value="Genomic_DNA"/>
</dbReference>
<dbReference type="Proteomes" id="UP001060245">
    <property type="component" value="Chromosome"/>
</dbReference>
<protein>
    <submittedName>
        <fullName evidence="1">Uncharacterized protein</fullName>
    </submittedName>
</protein>
<accession>A0ACD4B8C6</accession>
<keyword evidence="2" id="KW-1185">Reference proteome</keyword>
<proteinExistence type="predicted"/>